<reference evidence="1 2" key="1">
    <citation type="submission" date="2019-11" db="EMBL/GenBank/DDBJ databases">
        <title>Isolation of a new High Light Tolerant Cyanobacteria.</title>
        <authorList>
            <person name="Dobson Z."/>
            <person name="Vaughn N."/>
            <person name="Vaughn M."/>
            <person name="Fromme P."/>
            <person name="Mazor Y."/>
        </authorList>
    </citation>
    <scope>NUCLEOTIDE SEQUENCE [LARGE SCALE GENOMIC DNA]</scope>
    <source>
        <strain evidence="1 2">0216</strain>
    </source>
</reference>
<dbReference type="RefSeq" id="WP_155084545.1">
    <property type="nucleotide sequence ID" value="NZ_WMIA01000025.1"/>
</dbReference>
<organism evidence="1 2">
    <name type="scientific">Cyanobacterium aponinum 0216</name>
    <dbReference type="NCBI Taxonomy" id="2676140"/>
    <lineage>
        <taxon>Bacteria</taxon>
        <taxon>Bacillati</taxon>
        <taxon>Cyanobacteriota</taxon>
        <taxon>Cyanophyceae</taxon>
        <taxon>Oscillatoriophycideae</taxon>
        <taxon>Chroococcales</taxon>
        <taxon>Geminocystaceae</taxon>
        <taxon>Cyanobacterium</taxon>
    </lineage>
</organism>
<gene>
    <name evidence="1" type="ORF">GGC33_15575</name>
</gene>
<proteinExistence type="predicted"/>
<evidence type="ECO:0000313" key="1">
    <source>
        <dbReference type="EMBL" id="MTF40338.1"/>
    </source>
</evidence>
<protein>
    <submittedName>
        <fullName evidence="1">Uncharacterized protein</fullName>
    </submittedName>
</protein>
<comment type="caution">
    <text evidence="1">The sequence shown here is derived from an EMBL/GenBank/DDBJ whole genome shotgun (WGS) entry which is preliminary data.</text>
</comment>
<accession>A0A844GZF5</accession>
<sequence>MSKSDTLNRSTQGTFIPKYGKAMKTIGVRVPTDVAEKLELLPNKTEYLRQLLIEASQKVGTELN</sequence>
<dbReference type="AlphaFoldDB" id="A0A844GZF5"/>
<name>A0A844GZF5_9CHRO</name>
<dbReference type="Proteomes" id="UP000437131">
    <property type="component" value="Unassembled WGS sequence"/>
</dbReference>
<evidence type="ECO:0000313" key="2">
    <source>
        <dbReference type="Proteomes" id="UP000437131"/>
    </source>
</evidence>
<dbReference type="EMBL" id="WMIA01000025">
    <property type="protein sequence ID" value="MTF40338.1"/>
    <property type="molecule type" value="Genomic_DNA"/>
</dbReference>